<keyword evidence="1" id="KW-0812">Transmembrane</keyword>
<evidence type="ECO:0000256" key="1">
    <source>
        <dbReference type="SAM" id="Phobius"/>
    </source>
</evidence>
<feature type="transmembrane region" description="Helical" evidence="1">
    <location>
        <begin position="70"/>
        <end position="86"/>
    </location>
</feature>
<gene>
    <name evidence="2" type="ORF">E5S67_06172</name>
</gene>
<comment type="caution">
    <text evidence="2">The sequence shown here is derived from an EMBL/GenBank/DDBJ whole genome shotgun (WGS) entry which is preliminary data.</text>
</comment>
<sequence>MIDLSELLEPIASLFRSLGIPEPITHWGHPIMMGIVVVAMGSFVGYTGWQGRLATDKDVALKSRSDHRKLAPWMFLFLALGYRTHLRSFDDPGSR</sequence>
<proteinExistence type="predicted"/>
<feature type="transmembrane region" description="Helical" evidence="1">
    <location>
        <begin position="31"/>
        <end position="49"/>
    </location>
</feature>
<protein>
    <submittedName>
        <fullName evidence="2">Uncharacterized protein</fullName>
    </submittedName>
</protein>
<accession>A0ABX2D8U7</accession>
<dbReference type="EMBL" id="SRRZ01000214">
    <property type="protein sequence ID" value="NQE38387.1"/>
    <property type="molecule type" value="Genomic_DNA"/>
</dbReference>
<reference evidence="2 3" key="1">
    <citation type="journal article" date="2020" name="Sci. Rep.">
        <title>A novel cyanobacterial geosmin producer, revising GeoA distribution and dispersion patterns in Bacteria.</title>
        <authorList>
            <person name="Churro C."/>
            <person name="Semedo-Aguiar A.P."/>
            <person name="Silva A.D."/>
            <person name="Pereira-Leal J.B."/>
            <person name="Leite R.B."/>
        </authorList>
    </citation>
    <scope>NUCLEOTIDE SEQUENCE [LARGE SCALE GENOMIC DNA]</scope>
    <source>
        <strain evidence="2 3">IPMA8</strain>
    </source>
</reference>
<dbReference type="Proteomes" id="UP000702425">
    <property type="component" value="Unassembled WGS sequence"/>
</dbReference>
<evidence type="ECO:0000313" key="3">
    <source>
        <dbReference type="Proteomes" id="UP000702425"/>
    </source>
</evidence>
<evidence type="ECO:0000313" key="2">
    <source>
        <dbReference type="EMBL" id="NQE38387.1"/>
    </source>
</evidence>
<name>A0ABX2D8U7_9CYAN</name>
<keyword evidence="1" id="KW-1133">Transmembrane helix</keyword>
<organism evidence="2 3">
    <name type="scientific">Microcoleus asticus IPMA8</name>
    <dbReference type="NCBI Taxonomy" id="2563858"/>
    <lineage>
        <taxon>Bacteria</taxon>
        <taxon>Bacillati</taxon>
        <taxon>Cyanobacteriota</taxon>
        <taxon>Cyanophyceae</taxon>
        <taxon>Oscillatoriophycideae</taxon>
        <taxon>Oscillatoriales</taxon>
        <taxon>Microcoleaceae</taxon>
        <taxon>Microcoleus</taxon>
        <taxon>Microcoleus asticus</taxon>
    </lineage>
</organism>
<dbReference type="Pfam" id="PF13301">
    <property type="entry name" value="DUF4079"/>
    <property type="match status" value="1"/>
</dbReference>
<dbReference type="InterPro" id="IPR025067">
    <property type="entry name" value="DUF4079"/>
</dbReference>
<dbReference type="PANTHER" id="PTHR36738:SF1">
    <property type="entry name" value="EXPRESSED PROTEIN"/>
    <property type="match status" value="1"/>
</dbReference>
<keyword evidence="3" id="KW-1185">Reference proteome</keyword>
<dbReference type="PANTHER" id="PTHR36738">
    <property type="entry name" value="EXPRESSED PROTEIN"/>
    <property type="match status" value="1"/>
</dbReference>
<keyword evidence="1" id="KW-0472">Membrane</keyword>